<dbReference type="PANTHER" id="PTHR47163">
    <property type="entry name" value="DDE_TNP_IS1595 DOMAIN-CONTAINING PROTEIN"/>
    <property type="match status" value="1"/>
</dbReference>
<gene>
    <name evidence="3" type="ORF">SCARR_01248</name>
</gene>
<dbReference type="InterPro" id="IPR053164">
    <property type="entry name" value="IS1016-like_transposase"/>
</dbReference>
<protein>
    <recommendedName>
        <fullName evidence="2">ISXO2-like transposase domain-containing protein</fullName>
    </recommendedName>
</protein>
<feature type="region of interest" description="Disordered" evidence="1">
    <location>
        <begin position="174"/>
        <end position="194"/>
    </location>
</feature>
<dbReference type="InterPro" id="IPR024445">
    <property type="entry name" value="Tnp_ISXO2-like"/>
</dbReference>
<dbReference type="NCBIfam" id="NF033547">
    <property type="entry name" value="transpos_IS1595"/>
    <property type="match status" value="1"/>
</dbReference>
<reference evidence="3 4" key="1">
    <citation type="submission" date="2019-04" db="EMBL/GenBank/DDBJ databases">
        <authorList>
            <person name="Van Vliet M D."/>
        </authorList>
    </citation>
    <scope>NUCLEOTIDE SEQUENCE [LARGE SCALE GENOMIC DNA]</scope>
    <source>
        <strain evidence="3 4">F21</strain>
    </source>
</reference>
<evidence type="ECO:0000256" key="1">
    <source>
        <dbReference type="SAM" id="MobiDB-lite"/>
    </source>
</evidence>
<keyword evidence="4" id="KW-1185">Reference proteome</keyword>
<dbReference type="Pfam" id="PF12760">
    <property type="entry name" value="Zn_ribbon_IS1595"/>
    <property type="match status" value="1"/>
</dbReference>
<evidence type="ECO:0000259" key="2">
    <source>
        <dbReference type="SMART" id="SM01126"/>
    </source>
</evidence>
<dbReference type="Pfam" id="PF12762">
    <property type="entry name" value="DDE_Tnp_IS1595"/>
    <property type="match status" value="1"/>
</dbReference>
<proteinExistence type="predicted"/>
<dbReference type="Proteomes" id="UP000346198">
    <property type="component" value="Unassembled WGS sequence"/>
</dbReference>
<evidence type="ECO:0000313" key="4">
    <source>
        <dbReference type="Proteomes" id="UP000346198"/>
    </source>
</evidence>
<accession>A0A6C2UIE1</accession>
<dbReference type="SMART" id="SM01126">
    <property type="entry name" value="DDE_Tnp_IS1595"/>
    <property type="match status" value="1"/>
</dbReference>
<name>A0A6C2UIE1_9BACT</name>
<feature type="domain" description="ISXO2-like transposase" evidence="2">
    <location>
        <begin position="137"/>
        <end position="301"/>
    </location>
</feature>
<dbReference type="PANTHER" id="PTHR47163:SF3">
    <property type="entry name" value="PROTEIN CBG18017"/>
    <property type="match status" value="1"/>
</dbReference>
<sequence length="342" mass="39237">MSNYPRTLLESQTLFPDEAACLRYLEHTRWPEGFECPSCNQKEIPWRHKTRPRILECRKCSHQVSLTAGTIMHRTRQPLQVWFWAAYLTTTQTPGLSALQFQRQLGIKRYETALLILHKIRAAMVRPDRDQIGVEWPVEVDETYVGGKTQGEGKGRHHKSLVLGMVEVIPRNKVTEPDSNIPSGQRPQHQGGHGHGFIAGRLRLELIPNRKQETLEAIVSANVSKKAEVRTDGWVGYNGLNKLKYNHKAVAICSDQVKTDQHLPMNHIVFGNLDAWLLGTHHGVSSAHLQGYLNEYVFRFNRRYWPMVGFESVLKIAVQAKPETEQKFYENARIRSHSSNMF</sequence>
<dbReference type="EMBL" id="CAAHFH010000001">
    <property type="protein sequence ID" value="VGO19191.1"/>
    <property type="molecule type" value="Genomic_DNA"/>
</dbReference>
<dbReference type="AlphaFoldDB" id="A0A6C2UIE1"/>
<organism evidence="3 4">
    <name type="scientific">Pontiella sulfatireligans</name>
    <dbReference type="NCBI Taxonomy" id="2750658"/>
    <lineage>
        <taxon>Bacteria</taxon>
        <taxon>Pseudomonadati</taxon>
        <taxon>Kiritimatiellota</taxon>
        <taxon>Kiritimatiellia</taxon>
        <taxon>Kiritimatiellales</taxon>
        <taxon>Pontiellaceae</taxon>
        <taxon>Pontiella</taxon>
    </lineage>
</organism>
<dbReference type="InterPro" id="IPR024442">
    <property type="entry name" value="Transposase_Zn_ribbon"/>
</dbReference>
<evidence type="ECO:0000313" key="3">
    <source>
        <dbReference type="EMBL" id="VGO19191.1"/>
    </source>
</evidence>
<dbReference type="RefSeq" id="WP_136060612.1">
    <property type="nucleotide sequence ID" value="NZ_CAAHFH010000001.1"/>
</dbReference>